<keyword evidence="1" id="KW-0812">Transmembrane</keyword>
<dbReference type="PANTHER" id="PTHR32309">
    <property type="entry name" value="TYROSINE-PROTEIN KINASE"/>
    <property type="match status" value="1"/>
</dbReference>
<keyword evidence="1" id="KW-1133">Transmembrane helix</keyword>
<accession>A0ABP8DXE6</accession>
<dbReference type="Proteomes" id="UP001501594">
    <property type="component" value="Unassembled WGS sequence"/>
</dbReference>
<organism evidence="2 3">
    <name type="scientific">Frondihabitans peucedani</name>
    <dbReference type="NCBI Taxonomy" id="598626"/>
    <lineage>
        <taxon>Bacteria</taxon>
        <taxon>Bacillati</taxon>
        <taxon>Actinomycetota</taxon>
        <taxon>Actinomycetes</taxon>
        <taxon>Micrococcales</taxon>
        <taxon>Microbacteriaceae</taxon>
        <taxon>Frondihabitans</taxon>
    </lineage>
</organism>
<sequence length="411" mass="42096">MTATPRDRTGFFDLVAQLRSKWAIVVAGGLLGLVVGVIVSPVGGGVAGQDAARYVSLLILLVAALAGLVVGFVVGLVLTYLQPRVTTADDVRRVTGLPVLAQLPAYIVDADDFDERATSRRMRTSLREAVMNTRSLAGGVLPKRLVVARTDSAAESSGVDGGLARALVESGFVPALVQTDFESRLLVRPSTVDFGTTSIGDEGEIERPDAAGYQRVPVPDRVASARPADRTGEVDDLLDLLGDRYDVTVAQAASNSFPVPLRGIAPVADAVLLVVRSNRTTVEGLLSLYGELLSLGVAPLGVVMTGVAARHRVLLRQTWVPSDFRESAAAGASRAGAAAAVPAAVPAGVPVAVPVGVQVAVPAGVPVSAAAVVVPGDPAPARSGFSIADLATLASNTSAGAVPADARKDKS</sequence>
<feature type="transmembrane region" description="Helical" evidence="1">
    <location>
        <begin position="22"/>
        <end position="42"/>
    </location>
</feature>
<keyword evidence="1" id="KW-0472">Membrane</keyword>
<gene>
    <name evidence="2" type="ORF">GCM10022256_02720</name>
</gene>
<name>A0ABP8DXE6_9MICO</name>
<protein>
    <submittedName>
        <fullName evidence="2">Uncharacterized protein</fullName>
    </submittedName>
</protein>
<comment type="caution">
    <text evidence="2">The sequence shown here is derived from an EMBL/GenBank/DDBJ whole genome shotgun (WGS) entry which is preliminary data.</text>
</comment>
<dbReference type="EMBL" id="BAABAU010000001">
    <property type="protein sequence ID" value="GAA4264660.1"/>
    <property type="molecule type" value="Genomic_DNA"/>
</dbReference>
<dbReference type="InterPro" id="IPR050445">
    <property type="entry name" value="Bact_polysacc_biosynth/exp"/>
</dbReference>
<feature type="transmembrane region" description="Helical" evidence="1">
    <location>
        <begin position="54"/>
        <end position="81"/>
    </location>
</feature>
<proteinExistence type="predicted"/>
<reference evidence="3" key="1">
    <citation type="journal article" date="2019" name="Int. J. Syst. Evol. Microbiol.">
        <title>The Global Catalogue of Microorganisms (GCM) 10K type strain sequencing project: providing services to taxonomists for standard genome sequencing and annotation.</title>
        <authorList>
            <consortium name="The Broad Institute Genomics Platform"/>
            <consortium name="The Broad Institute Genome Sequencing Center for Infectious Disease"/>
            <person name="Wu L."/>
            <person name="Ma J."/>
        </authorList>
    </citation>
    <scope>NUCLEOTIDE SEQUENCE [LARGE SCALE GENOMIC DNA]</scope>
    <source>
        <strain evidence="3">JCM 17442</strain>
    </source>
</reference>
<dbReference type="PANTHER" id="PTHR32309:SF31">
    <property type="entry name" value="CAPSULAR EXOPOLYSACCHARIDE FAMILY"/>
    <property type="match status" value="1"/>
</dbReference>
<evidence type="ECO:0000256" key="1">
    <source>
        <dbReference type="SAM" id="Phobius"/>
    </source>
</evidence>
<dbReference type="RefSeq" id="WP_344793248.1">
    <property type="nucleotide sequence ID" value="NZ_BAABAU010000001.1"/>
</dbReference>
<keyword evidence="3" id="KW-1185">Reference proteome</keyword>
<dbReference type="SUPFAM" id="SSF52540">
    <property type="entry name" value="P-loop containing nucleoside triphosphate hydrolases"/>
    <property type="match status" value="1"/>
</dbReference>
<evidence type="ECO:0000313" key="2">
    <source>
        <dbReference type="EMBL" id="GAA4264660.1"/>
    </source>
</evidence>
<evidence type="ECO:0000313" key="3">
    <source>
        <dbReference type="Proteomes" id="UP001501594"/>
    </source>
</evidence>
<dbReference type="Gene3D" id="3.40.50.300">
    <property type="entry name" value="P-loop containing nucleotide triphosphate hydrolases"/>
    <property type="match status" value="1"/>
</dbReference>
<dbReference type="InterPro" id="IPR027417">
    <property type="entry name" value="P-loop_NTPase"/>
</dbReference>